<dbReference type="Gene3D" id="2.40.50.40">
    <property type="match status" value="1"/>
</dbReference>
<dbReference type="CDD" id="cd00024">
    <property type="entry name" value="CD_CSD"/>
    <property type="match status" value="1"/>
</dbReference>
<evidence type="ECO:0000313" key="2">
    <source>
        <dbReference type="EMBL" id="KAL0462744.1"/>
    </source>
</evidence>
<dbReference type="PROSITE" id="PS50013">
    <property type="entry name" value="CHROMO_2"/>
    <property type="match status" value="1"/>
</dbReference>
<dbReference type="InterPro" id="IPR016197">
    <property type="entry name" value="Chromo-like_dom_sf"/>
</dbReference>
<accession>A0AAW2YAG4</accession>
<reference evidence="2" key="1">
    <citation type="submission" date="2020-06" db="EMBL/GenBank/DDBJ databases">
        <authorList>
            <person name="Li T."/>
            <person name="Hu X."/>
            <person name="Zhang T."/>
            <person name="Song X."/>
            <person name="Zhang H."/>
            <person name="Dai N."/>
            <person name="Sheng W."/>
            <person name="Hou X."/>
            <person name="Wei L."/>
        </authorList>
    </citation>
    <scope>NUCLEOTIDE SEQUENCE</scope>
    <source>
        <strain evidence="2">KEN1</strain>
        <tissue evidence="2">Leaf</tissue>
    </source>
</reference>
<dbReference type="AlphaFoldDB" id="A0AAW2YAG4"/>
<gene>
    <name evidence="2" type="ORF">Slati_0162000</name>
</gene>
<organism evidence="2">
    <name type="scientific">Sesamum latifolium</name>
    <dbReference type="NCBI Taxonomy" id="2727402"/>
    <lineage>
        <taxon>Eukaryota</taxon>
        <taxon>Viridiplantae</taxon>
        <taxon>Streptophyta</taxon>
        <taxon>Embryophyta</taxon>
        <taxon>Tracheophyta</taxon>
        <taxon>Spermatophyta</taxon>
        <taxon>Magnoliopsida</taxon>
        <taxon>eudicotyledons</taxon>
        <taxon>Gunneridae</taxon>
        <taxon>Pentapetalae</taxon>
        <taxon>asterids</taxon>
        <taxon>lamiids</taxon>
        <taxon>Lamiales</taxon>
        <taxon>Pedaliaceae</taxon>
        <taxon>Sesamum</taxon>
    </lineage>
</organism>
<protein>
    <recommendedName>
        <fullName evidence="1">Chromo domain-containing protein</fullName>
    </recommendedName>
</protein>
<sequence length="171" mass="19778">MAMFNMLGTELKFSTADHSQTDDLAQFSYNLHKSSATGMCPFELVYGQQPIMPHENEKYADKGRKPVEFGVGDQVLLKLNPQIWKKISSKTVHHGLISKYDGPFEVDLIDMARQQTRRAPPVIRKEFEKMVLKILDHRTMDQSKKNRRMDYLVHWTGESKADATWECNVTM</sequence>
<comment type="caution">
    <text evidence="2">The sequence shown here is derived from an EMBL/GenBank/DDBJ whole genome shotgun (WGS) entry which is preliminary data.</text>
</comment>
<reference evidence="2" key="2">
    <citation type="journal article" date="2024" name="Plant">
        <title>Genomic evolution and insights into agronomic trait innovations of Sesamum species.</title>
        <authorList>
            <person name="Miao H."/>
            <person name="Wang L."/>
            <person name="Qu L."/>
            <person name="Liu H."/>
            <person name="Sun Y."/>
            <person name="Le M."/>
            <person name="Wang Q."/>
            <person name="Wei S."/>
            <person name="Zheng Y."/>
            <person name="Lin W."/>
            <person name="Duan Y."/>
            <person name="Cao H."/>
            <person name="Xiong S."/>
            <person name="Wang X."/>
            <person name="Wei L."/>
            <person name="Li C."/>
            <person name="Ma Q."/>
            <person name="Ju M."/>
            <person name="Zhao R."/>
            <person name="Li G."/>
            <person name="Mu C."/>
            <person name="Tian Q."/>
            <person name="Mei H."/>
            <person name="Zhang T."/>
            <person name="Gao T."/>
            <person name="Zhang H."/>
        </authorList>
    </citation>
    <scope>NUCLEOTIDE SEQUENCE</scope>
    <source>
        <strain evidence="2">KEN1</strain>
    </source>
</reference>
<dbReference type="InterPro" id="IPR000953">
    <property type="entry name" value="Chromo/chromo_shadow_dom"/>
</dbReference>
<evidence type="ECO:0000259" key="1">
    <source>
        <dbReference type="PROSITE" id="PS50013"/>
    </source>
</evidence>
<dbReference type="EMBL" id="JACGWN010000001">
    <property type="protein sequence ID" value="KAL0462744.1"/>
    <property type="molecule type" value="Genomic_DNA"/>
</dbReference>
<dbReference type="SUPFAM" id="SSF54160">
    <property type="entry name" value="Chromo domain-like"/>
    <property type="match status" value="1"/>
</dbReference>
<name>A0AAW2YAG4_9LAMI</name>
<feature type="domain" description="Chromo" evidence="1">
    <location>
        <begin position="125"/>
        <end position="171"/>
    </location>
</feature>
<proteinExistence type="predicted"/>